<gene>
    <name evidence="2" type="ORF">OM075_09885</name>
</gene>
<reference evidence="2" key="1">
    <citation type="submission" date="2022-10" db="EMBL/GenBank/DDBJ databases">
        <authorList>
            <person name="Yu W.X."/>
        </authorList>
    </citation>
    <scope>NUCLEOTIDE SEQUENCE</scope>
    <source>
        <strain evidence="2">AAT</strain>
    </source>
</reference>
<dbReference type="AlphaFoldDB" id="A0AAE3SER8"/>
<accession>A0AAE3SER8</accession>
<dbReference type="Pfam" id="PF13723">
    <property type="entry name" value="Ketoacyl-synt_2"/>
    <property type="match status" value="1"/>
</dbReference>
<evidence type="ECO:0000259" key="1">
    <source>
        <dbReference type="Pfam" id="PF13723"/>
    </source>
</evidence>
<dbReference type="EMBL" id="JAPDPJ010000018">
    <property type="protein sequence ID" value="MCW3786778.1"/>
    <property type="molecule type" value="Genomic_DNA"/>
</dbReference>
<sequence>MSVYIKSIIAVSAQDTFENNTLPQELAPATKWMKCITPEFKKYIPVKVLRRMNRFSRISSVSAFKSLANLGIEKPEAIITATSLGCADDSEKFLNQMLDNNEMLLTPTSFIQSTHNAVGSNLALAYKCHGYNMVYTHDNNAFETALLDASLKIKDGKLNNILIGAVDEISEENYYLKDTLSRWKSSEETNLDFASSITEGTIPGEGATFMTVTNDKEDAELELIGTEVFYSLKSSESLSDRIKRFVKNQNIDLVDVDTLMLAIDGDIRNVKVYQDLMGEDFKHANICHYKHICGSYDSDGGFAVWVASQMVNKVTVPDYVYLRKVECKPKIILIARQNLNRNFGLVLLRAV</sequence>
<name>A0AAE3SER8_9BACT</name>
<dbReference type="RefSeq" id="WP_301190342.1">
    <property type="nucleotide sequence ID" value="NZ_JAPDPJ010000018.1"/>
</dbReference>
<comment type="caution">
    <text evidence="2">The sequence shown here is derived from an EMBL/GenBank/DDBJ whole genome shotgun (WGS) entry which is preliminary data.</text>
</comment>
<evidence type="ECO:0000313" key="2">
    <source>
        <dbReference type="EMBL" id="MCW3786778.1"/>
    </source>
</evidence>
<dbReference type="InterPro" id="IPR016039">
    <property type="entry name" value="Thiolase-like"/>
</dbReference>
<keyword evidence="3" id="KW-1185">Reference proteome</keyword>
<organism evidence="2 3">
    <name type="scientific">Plebeiibacterium sediminum</name>
    <dbReference type="NCBI Taxonomy" id="2992112"/>
    <lineage>
        <taxon>Bacteria</taxon>
        <taxon>Pseudomonadati</taxon>
        <taxon>Bacteroidota</taxon>
        <taxon>Bacteroidia</taxon>
        <taxon>Marinilabiliales</taxon>
        <taxon>Marinilabiliaceae</taxon>
        <taxon>Plebeiibacterium</taxon>
    </lineage>
</organism>
<dbReference type="SUPFAM" id="SSF53901">
    <property type="entry name" value="Thiolase-like"/>
    <property type="match status" value="1"/>
</dbReference>
<dbReference type="GO" id="GO:0016746">
    <property type="term" value="F:acyltransferase activity"/>
    <property type="evidence" value="ECO:0007669"/>
    <property type="project" value="InterPro"/>
</dbReference>
<proteinExistence type="predicted"/>
<dbReference type="Gene3D" id="3.40.47.10">
    <property type="match status" value="1"/>
</dbReference>
<dbReference type="InterPro" id="IPR014030">
    <property type="entry name" value="Ketoacyl_synth_N"/>
</dbReference>
<evidence type="ECO:0000313" key="3">
    <source>
        <dbReference type="Proteomes" id="UP001209229"/>
    </source>
</evidence>
<protein>
    <submittedName>
        <fullName evidence="2">Beta-ketoacyl synthase chain length factor</fullName>
    </submittedName>
</protein>
<dbReference type="Proteomes" id="UP001209229">
    <property type="component" value="Unassembled WGS sequence"/>
</dbReference>
<feature type="domain" description="Beta-ketoacyl synthase-like N-terminal" evidence="1">
    <location>
        <begin position="43"/>
        <end position="175"/>
    </location>
</feature>